<organism evidence="2 3">
    <name type="scientific">Halocatena marina</name>
    <dbReference type="NCBI Taxonomy" id="2934937"/>
    <lineage>
        <taxon>Archaea</taxon>
        <taxon>Methanobacteriati</taxon>
        <taxon>Methanobacteriota</taxon>
        <taxon>Stenosarchaea group</taxon>
        <taxon>Halobacteria</taxon>
        <taxon>Halobacteriales</taxon>
        <taxon>Natronomonadaceae</taxon>
        <taxon>Halocatena</taxon>
    </lineage>
</organism>
<dbReference type="EMBL" id="JBHTAX010000001">
    <property type="protein sequence ID" value="MFC7191798.1"/>
    <property type="molecule type" value="Genomic_DNA"/>
</dbReference>
<dbReference type="GeneID" id="76201581"/>
<evidence type="ECO:0000313" key="3">
    <source>
        <dbReference type="Proteomes" id="UP001596417"/>
    </source>
</evidence>
<feature type="transmembrane region" description="Helical" evidence="1">
    <location>
        <begin position="20"/>
        <end position="43"/>
    </location>
</feature>
<reference evidence="2 3" key="1">
    <citation type="journal article" date="2019" name="Int. J. Syst. Evol. Microbiol.">
        <title>The Global Catalogue of Microorganisms (GCM) 10K type strain sequencing project: providing services to taxonomists for standard genome sequencing and annotation.</title>
        <authorList>
            <consortium name="The Broad Institute Genomics Platform"/>
            <consortium name="The Broad Institute Genome Sequencing Center for Infectious Disease"/>
            <person name="Wu L."/>
            <person name="Ma J."/>
        </authorList>
    </citation>
    <scope>NUCLEOTIDE SEQUENCE [LARGE SCALE GENOMIC DNA]</scope>
    <source>
        <strain evidence="2 3">RDMS1</strain>
    </source>
</reference>
<dbReference type="Proteomes" id="UP001596417">
    <property type="component" value="Unassembled WGS sequence"/>
</dbReference>
<evidence type="ECO:0000256" key="1">
    <source>
        <dbReference type="SAM" id="Phobius"/>
    </source>
</evidence>
<accession>A0ABD5YVN3</accession>
<sequence>MESLDGATSRRQESEQPKEWIELVNTALQVLGGFFLINGIYFALFATGIYTAMVYYSFVLMILTGIGYCYYFTTDDVESMLQAWHSVGVVMLDSVENSGARSTPEQRRRL</sequence>
<name>A0ABD5YVN3_9EURY</name>
<keyword evidence="1" id="KW-1133">Transmembrane helix</keyword>
<protein>
    <submittedName>
        <fullName evidence="2">Uncharacterized protein</fullName>
    </submittedName>
</protein>
<evidence type="ECO:0000313" key="2">
    <source>
        <dbReference type="EMBL" id="MFC7191798.1"/>
    </source>
</evidence>
<dbReference type="AlphaFoldDB" id="A0ABD5YVN3"/>
<gene>
    <name evidence="2" type="ORF">ACFQL7_19770</name>
</gene>
<proteinExistence type="predicted"/>
<dbReference type="RefSeq" id="WP_248903664.1">
    <property type="nucleotide sequence ID" value="NZ_CP109979.1"/>
</dbReference>
<keyword evidence="1" id="KW-0812">Transmembrane</keyword>
<comment type="caution">
    <text evidence="2">The sequence shown here is derived from an EMBL/GenBank/DDBJ whole genome shotgun (WGS) entry which is preliminary data.</text>
</comment>
<feature type="transmembrane region" description="Helical" evidence="1">
    <location>
        <begin position="49"/>
        <end position="71"/>
    </location>
</feature>
<keyword evidence="1" id="KW-0472">Membrane</keyword>
<keyword evidence="3" id="KW-1185">Reference proteome</keyword>